<evidence type="ECO:0000313" key="1">
    <source>
        <dbReference type="EMBL" id="TFH94274.1"/>
    </source>
</evidence>
<dbReference type="AlphaFoldDB" id="A0A4Y8WMD3"/>
<dbReference type="RefSeq" id="WP_134848823.1">
    <property type="nucleotide sequence ID" value="NZ_CP197400.1"/>
</dbReference>
<dbReference type="Proteomes" id="UP000297225">
    <property type="component" value="Unassembled WGS sequence"/>
</dbReference>
<comment type="caution">
    <text evidence="1">The sequence shown here is derived from an EMBL/GenBank/DDBJ whole genome shotgun (WGS) entry which is preliminary data.</text>
</comment>
<gene>
    <name evidence="1" type="ORF">E4P47_08245</name>
</gene>
<keyword evidence="2" id="KW-1185">Reference proteome</keyword>
<dbReference type="PROSITE" id="PS51257">
    <property type="entry name" value="PROKAR_LIPOPROTEIN"/>
    <property type="match status" value="1"/>
</dbReference>
<protein>
    <submittedName>
        <fullName evidence="1">Uncharacterized protein</fullName>
    </submittedName>
</protein>
<sequence>MIKFIDVKRLGVAVTALLAMSVGFSVASCNREKPNVPQEPEKPGVTVSPEQSGVRVLVEYEDVNTGAVTRTVLGENGYNFSPFGGNGVVQMTSCGFHYPKLNTNEVKVDTKFFGAQNIVFQGWSWRYADDKVGTHRGAGDKPTVQPDYVKTPALQSAPGMKEMAKASFTCLFRPDKGSECNKVYVKVKYDFFSPRLELPELPPLDPIIEQVCGYCGRALDYGSCNCEEARNYGDNIVDQEFPNPAIEEYENNYVAVYKKNRTVANYKRGLDFWHKAPRWIPGY</sequence>
<organism evidence="1 2">
    <name type="scientific">Porphyromonas levii</name>
    <dbReference type="NCBI Taxonomy" id="28114"/>
    <lineage>
        <taxon>Bacteria</taxon>
        <taxon>Pseudomonadati</taxon>
        <taxon>Bacteroidota</taxon>
        <taxon>Bacteroidia</taxon>
        <taxon>Bacteroidales</taxon>
        <taxon>Porphyromonadaceae</taxon>
        <taxon>Porphyromonas</taxon>
    </lineage>
</organism>
<dbReference type="EMBL" id="SPNC01000150">
    <property type="protein sequence ID" value="TFH94274.1"/>
    <property type="molecule type" value="Genomic_DNA"/>
</dbReference>
<name>A0A4Y8WMD3_9PORP</name>
<reference evidence="1 2" key="1">
    <citation type="submission" date="2019-03" db="EMBL/GenBank/DDBJ databases">
        <title>Porphyromonas levii Isolated from the Uterus of Dairy Cows.</title>
        <authorList>
            <person name="Francis A.M."/>
        </authorList>
    </citation>
    <scope>NUCLEOTIDE SEQUENCE [LARGE SCALE GENOMIC DNA]</scope>
    <source>
        <strain evidence="1 2">AF5678</strain>
    </source>
</reference>
<dbReference type="STRING" id="1122973.GCA_000379925_02005"/>
<dbReference type="OrthoDB" id="1015959at2"/>
<accession>A0A4Y8WMD3</accession>
<evidence type="ECO:0000313" key="2">
    <source>
        <dbReference type="Proteomes" id="UP000297225"/>
    </source>
</evidence>
<proteinExistence type="predicted"/>